<name>A0ABW6SQF0_9ACTN</name>
<keyword evidence="3" id="KW-1185">Reference proteome</keyword>
<gene>
    <name evidence="2" type="ORF">ACFYXI_16540</name>
</gene>
<evidence type="ECO:0000313" key="2">
    <source>
        <dbReference type="EMBL" id="MFF3667207.1"/>
    </source>
</evidence>
<comment type="caution">
    <text evidence="2">The sequence shown here is derived from an EMBL/GenBank/DDBJ whole genome shotgun (WGS) entry which is preliminary data.</text>
</comment>
<accession>A0ABW6SQF0</accession>
<dbReference type="EMBL" id="JBIASD010000009">
    <property type="protein sequence ID" value="MFF3667207.1"/>
    <property type="molecule type" value="Genomic_DNA"/>
</dbReference>
<sequence>MADRGRQVVVQRHAVTPPDPNEGTKEDEQGRKAEAGDGRDGKGQEAGSEAREGRQGQAGDQHEHEGKGDAGEPEDG</sequence>
<dbReference type="Proteomes" id="UP001602013">
    <property type="component" value="Unassembled WGS sequence"/>
</dbReference>
<feature type="compositionally biased region" description="Basic and acidic residues" evidence="1">
    <location>
        <begin position="22"/>
        <end position="70"/>
    </location>
</feature>
<evidence type="ECO:0000256" key="1">
    <source>
        <dbReference type="SAM" id="MobiDB-lite"/>
    </source>
</evidence>
<reference evidence="2 3" key="1">
    <citation type="submission" date="2024-10" db="EMBL/GenBank/DDBJ databases">
        <title>The Natural Products Discovery Center: Release of the First 8490 Sequenced Strains for Exploring Actinobacteria Biosynthetic Diversity.</title>
        <authorList>
            <person name="Kalkreuter E."/>
            <person name="Kautsar S.A."/>
            <person name="Yang D."/>
            <person name="Bader C.D."/>
            <person name="Teijaro C.N."/>
            <person name="Fluegel L."/>
            <person name="Davis C.M."/>
            <person name="Simpson J.R."/>
            <person name="Lauterbach L."/>
            <person name="Steele A.D."/>
            <person name="Gui C."/>
            <person name="Meng S."/>
            <person name="Li G."/>
            <person name="Viehrig K."/>
            <person name="Ye F."/>
            <person name="Su P."/>
            <person name="Kiefer A.F."/>
            <person name="Nichols A."/>
            <person name="Cepeda A.J."/>
            <person name="Yan W."/>
            <person name="Fan B."/>
            <person name="Jiang Y."/>
            <person name="Adhikari A."/>
            <person name="Zheng C.-J."/>
            <person name="Schuster L."/>
            <person name="Cowan T.M."/>
            <person name="Smanski M.J."/>
            <person name="Chevrette M.G."/>
            <person name="De Carvalho L.P.S."/>
            <person name="Shen B."/>
        </authorList>
    </citation>
    <scope>NUCLEOTIDE SEQUENCE [LARGE SCALE GENOMIC DNA]</scope>
    <source>
        <strain evidence="2 3">NPDC002173</strain>
    </source>
</reference>
<organism evidence="2 3">
    <name type="scientific">Microtetraspora malaysiensis</name>
    <dbReference type="NCBI Taxonomy" id="161358"/>
    <lineage>
        <taxon>Bacteria</taxon>
        <taxon>Bacillati</taxon>
        <taxon>Actinomycetota</taxon>
        <taxon>Actinomycetes</taxon>
        <taxon>Streptosporangiales</taxon>
        <taxon>Streptosporangiaceae</taxon>
        <taxon>Microtetraspora</taxon>
    </lineage>
</organism>
<evidence type="ECO:0000313" key="3">
    <source>
        <dbReference type="Proteomes" id="UP001602013"/>
    </source>
</evidence>
<protein>
    <submittedName>
        <fullName evidence="2">Uncharacterized protein</fullName>
    </submittedName>
</protein>
<feature type="region of interest" description="Disordered" evidence="1">
    <location>
        <begin position="1"/>
        <end position="76"/>
    </location>
</feature>
<dbReference type="RefSeq" id="WP_387412087.1">
    <property type="nucleotide sequence ID" value="NZ_JBIASD010000009.1"/>
</dbReference>
<proteinExistence type="predicted"/>